<reference evidence="9" key="2">
    <citation type="submission" date="2019-10" db="EMBL/GenBank/DDBJ databases">
        <authorList>
            <consortium name="NCBI Genome Project"/>
        </authorList>
    </citation>
    <scope>NUCLEOTIDE SEQUENCE</scope>
    <source>
        <strain evidence="9">NI907</strain>
    </source>
</reference>
<keyword evidence="4 7" id="KW-0479">Metal-binding</keyword>
<evidence type="ECO:0000256" key="1">
    <source>
        <dbReference type="ARBA" id="ARBA00001971"/>
    </source>
</evidence>
<dbReference type="OrthoDB" id="1470350at2759"/>
<comment type="cofactor">
    <cofactor evidence="1 7">
        <name>heme</name>
        <dbReference type="ChEBI" id="CHEBI:30413"/>
    </cofactor>
</comment>
<protein>
    <recommendedName>
        <fullName evidence="10">Cytochrome P450</fullName>
    </recommendedName>
</protein>
<evidence type="ECO:0000256" key="7">
    <source>
        <dbReference type="PIRSR" id="PIRSR602403-1"/>
    </source>
</evidence>
<evidence type="ECO:0000256" key="6">
    <source>
        <dbReference type="ARBA" id="ARBA00023033"/>
    </source>
</evidence>
<evidence type="ECO:0008006" key="10">
    <source>
        <dbReference type="Google" id="ProtNLM"/>
    </source>
</evidence>
<dbReference type="Proteomes" id="UP000515153">
    <property type="component" value="Unplaced"/>
</dbReference>
<dbReference type="GO" id="GO:0004497">
    <property type="term" value="F:monooxygenase activity"/>
    <property type="evidence" value="ECO:0007669"/>
    <property type="project" value="UniProtKB-KW"/>
</dbReference>
<keyword evidence="8" id="KW-1185">Reference proteome</keyword>
<dbReference type="KEGG" id="pgri:PgNI_09493"/>
<reference evidence="9" key="1">
    <citation type="journal article" date="2019" name="Mol. Biol. Evol.">
        <title>Blast fungal genomes show frequent chromosomal changes, gene gains and losses, and effector gene turnover.</title>
        <authorList>
            <person name="Gomez Luciano L.B."/>
            <person name="Jason Tsai I."/>
            <person name="Chuma I."/>
            <person name="Tosa Y."/>
            <person name="Chen Y.H."/>
            <person name="Li J.Y."/>
            <person name="Li M.Y."/>
            <person name="Jade Lu M.Y."/>
            <person name="Nakayashiki H."/>
            <person name="Li W.H."/>
        </authorList>
    </citation>
    <scope>NUCLEOTIDE SEQUENCE</scope>
    <source>
        <strain evidence="9">NI907</strain>
    </source>
</reference>
<dbReference type="InterPro" id="IPR050121">
    <property type="entry name" value="Cytochrome_P450_monoxygenase"/>
</dbReference>
<keyword evidence="5 7" id="KW-0408">Iron</keyword>
<dbReference type="GO" id="GO:0005506">
    <property type="term" value="F:iron ion binding"/>
    <property type="evidence" value="ECO:0007669"/>
    <property type="project" value="InterPro"/>
</dbReference>
<dbReference type="InterPro" id="IPR002403">
    <property type="entry name" value="Cyt_P450_E_grp-IV"/>
</dbReference>
<dbReference type="Pfam" id="PF00067">
    <property type="entry name" value="p450"/>
    <property type="match status" value="1"/>
</dbReference>
<dbReference type="SUPFAM" id="SSF48264">
    <property type="entry name" value="Cytochrome P450"/>
    <property type="match status" value="1"/>
</dbReference>
<evidence type="ECO:0000256" key="2">
    <source>
        <dbReference type="ARBA" id="ARBA00010617"/>
    </source>
</evidence>
<dbReference type="GO" id="GO:0020037">
    <property type="term" value="F:heme binding"/>
    <property type="evidence" value="ECO:0007669"/>
    <property type="project" value="InterPro"/>
</dbReference>
<comment type="similarity">
    <text evidence="2">Belongs to the cytochrome P450 family.</text>
</comment>
<proteinExistence type="inferred from homology"/>
<dbReference type="InterPro" id="IPR036396">
    <property type="entry name" value="Cyt_P450_sf"/>
</dbReference>
<evidence type="ECO:0000256" key="4">
    <source>
        <dbReference type="ARBA" id="ARBA00022723"/>
    </source>
</evidence>
<dbReference type="AlphaFoldDB" id="A0A6P8AR69"/>
<feature type="binding site" description="axial binding residue" evidence="7">
    <location>
        <position position="513"/>
    </location>
    <ligand>
        <name>heme</name>
        <dbReference type="ChEBI" id="CHEBI:30413"/>
    </ligand>
    <ligandPart>
        <name>Fe</name>
        <dbReference type="ChEBI" id="CHEBI:18248"/>
    </ligandPart>
</feature>
<evidence type="ECO:0000313" key="8">
    <source>
        <dbReference type="Proteomes" id="UP000515153"/>
    </source>
</evidence>
<gene>
    <name evidence="9" type="ORF">PgNI_09493</name>
</gene>
<organism evidence="8 9">
    <name type="scientific">Pyricularia grisea</name>
    <name type="common">Crabgrass-specific blast fungus</name>
    <name type="synonym">Magnaporthe grisea</name>
    <dbReference type="NCBI Taxonomy" id="148305"/>
    <lineage>
        <taxon>Eukaryota</taxon>
        <taxon>Fungi</taxon>
        <taxon>Dikarya</taxon>
        <taxon>Ascomycota</taxon>
        <taxon>Pezizomycotina</taxon>
        <taxon>Sordariomycetes</taxon>
        <taxon>Sordariomycetidae</taxon>
        <taxon>Magnaporthales</taxon>
        <taxon>Pyriculariaceae</taxon>
        <taxon>Pyricularia</taxon>
    </lineage>
</organism>
<dbReference type="PRINTS" id="PR00465">
    <property type="entry name" value="EP450IV"/>
</dbReference>
<evidence type="ECO:0000256" key="3">
    <source>
        <dbReference type="ARBA" id="ARBA00022617"/>
    </source>
</evidence>
<dbReference type="PANTHER" id="PTHR24305:SF166">
    <property type="entry name" value="CYTOCHROME P450 12A4, MITOCHONDRIAL-RELATED"/>
    <property type="match status" value="1"/>
</dbReference>
<keyword evidence="3 7" id="KW-0349">Heme</keyword>
<keyword evidence="6" id="KW-0503">Monooxygenase</keyword>
<dbReference type="PRINTS" id="PR00385">
    <property type="entry name" value="P450"/>
</dbReference>
<name>A0A6P8AR69_PYRGI</name>
<dbReference type="RefSeq" id="XP_030977406.1">
    <property type="nucleotide sequence ID" value="XM_031129475.1"/>
</dbReference>
<sequence length="581" mass="65665">MWWIAWAICGLAVVRIIRNITSFYKNLQWARGSGLPYVWSPCGRLDFLWILVHKPLKPLLRRLPSGLGGFGEHNALGWWFDGDYQTLQLHRRLGKTFINVTPGMSELHVADPDVAQQVFKRKWDFDRDADQMSHAKFFGESLVSVTGQEWARHRRISAAPFNESIHELVWNEAVRQTRQMSEYWSCHGEEGFSTTLEDLNTVTLNVFAKASLGRAWDFCKADDIKRRAEIEGEFEATGSNTATASTMWTYRDSLFFVTQNIVAYVMLPDWLLAAPAWVVPPPIKRFVTAWRDLGEYFRRAVDKTKQQIKDGDVQRNPSVISYLVNKSEEVRREEAVVSGSAGKPQQGFKDSDIYGTLFALNQTGHDTSKSVLGSAIYLLAAYPDLQDWICEQLVSVDPAGNKVYVETFHRLTRCLAVMNESLRLYPPIPMVYRSTIGPAGQDLIIDGRTVHIPPKTFVIPNITAAATHPEFWGDLHNTSWRPRRWIDPTTDELRSPSSVADAFFPFAAGPRGCIGKKFAQVEFVAILSTLLTGYRIEVVPRAGEGIGAARERCADTVRRSEMELTVQMTDASSVTLRLIAR</sequence>
<reference evidence="9" key="3">
    <citation type="submission" date="2025-08" db="UniProtKB">
        <authorList>
            <consortium name="RefSeq"/>
        </authorList>
    </citation>
    <scope>IDENTIFICATION</scope>
    <source>
        <strain evidence="9">NI907</strain>
    </source>
</reference>
<accession>A0A6P8AR69</accession>
<evidence type="ECO:0000313" key="9">
    <source>
        <dbReference type="RefSeq" id="XP_030977406.1"/>
    </source>
</evidence>
<dbReference type="PANTHER" id="PTHR24305">
    <property type="entry name" value="CYTOCHROME P450"/>
    <property type="match status" value="1"/>
</dbReference>
<evidence type="ECO:0000256" key="5">
    <source>
        <dbReference type="ARBA" id="ARBA00023004"/>
    </source>
</evidence>
<keyword evidence="6" id="KW-0560">Oxidoreductase</keyword>
<dbReference type="GeneID" id="41964383"/>
<dbReference type="GO" id="GO:0016705">
    <property type="term" value="F:oxidoreductase activity, acting on paired donors, with incorporation or reduction of molecular oxygen"/>
    <property type="evidence" value="ECO:0007669"/>
    <property type="project" value="InterPro"/>
</dbReference>
<dbReference type="InterPro" id="IPR001128">
    <property type="entry name" value="Cyt_P450"/>
</dbReference>
<dbReference type="Gene3D" id="1.10.630.10">
    <property type="entry name" value="Cytochrome P450"/>
    <property type="match status" value="1"/>
</dbReference>